<feature type="region of interest" description="Disordered" evidence="1">
    <location>
        <begin position="57"/>
        <end position="83"/>
    </location>
</feature>
<protein>
    <submittedName>
        <fullName evidence="2">Uncharacterized protein</fullName>
    </submittedName>
</protein>
<dbReference type="KEGG" id="vg:23463447"/>
<dbReference type="GeneID" id="23463447"/>
<evidence type="ECO:0000313" key="3">
    <source>
        <dbReference type="Proteomes" id="UP000202511"/>
    </source>
</evidence>
<proteinExistence type="predicted"/>
<reference evidence="2 3" key="1">
    <citation type="journal article" date="2015" name="Parasitol. Res.">
        <title>Viruses in close associations with free-living amoebae.</title>
        <authorList>
            <person name="Scheid P."/>
        </authorList>
    </citation>
    <scope>NUCLEOTIDE SEQUENCE [LARGE SCALE GENOMIC DNA]</scope>
    <source>
        <strain evidence="2">KlaHel</strain>
    </source>
</reference>
<evidence type="ECO:0000256" key="1">
    <source>
        <dbReference type="SAM" id="MobiDB-lite"/>
    </source>
</evidence>
<dbReference type="EMBL" id="KP136319">
    <property type="protein sequence ID" value="AJF98530.1"/>
    <property type="molecule type" value="Genomic_DNA"/>
</dbReference>
<dbReference type="RefSeq" id="YP_009120765.1">
    <property type="nucleotide sequence ID" value="NC_026440.1"/>
</dbReference>
<name>A0A0B5J975_9VIRU</name>
<evidence type="ECO:0000313" key="2">
    <source>
        <dbReference type="EMBL" id="AJF98530.1"/>
    </source>
</evidence>
<sequence length="172" mass="19707">MSSCVASHPKKKTFHVFLFVRVFIFVARNQHSPHFFVVLVATAKTLQQHLACCGLSPSQPHKAHDRAPAPGQQEMRPHTKAKPNYLSPSPHPPFYFFAPINCGSFARKRIQWRLAKAPYHGIFSCLFFKQVKKATRRKDAQGRTGDASENAKTKKTRQMIFWVFIFFCCAWA</sequence>
<accession>A0A0B5J975</accession>
<dbReference type="Proteomes" id="UP000202511">
    <property type="component" value="Segment"/>
</dbReference>
<organism evidence="2 3">
    <name type="scientific">Pandoravirus inopinatum</name>
    <dbReference type="NCBI Taxonomy" id="1605721"/>
    <lineage>
        <taxon>Viruses</taxon>
        <taxon>Pandoravirus</taxon>
    </lineage>
</organism>